<reference evidence="3" key="1">
    <citation type="submission" date="2020-11" db="EMBL/GenBank/DDBJ databases">
        <authorList>
            <consortium name="DOE Joint Genome Institute"/>
            <person name="Ahrendt S."/>
            <person name="Riley R."/>
            <person name="Andreopoulos W."/>
            <person name="Labutti K."/>
            <person name="Pangilinan J."/>
            <person name="Ruiz-Duenas F.J."/>
            <person name="Barrasa J.M."/>
            <person name="Sanchez-Garcia M."/>
            <person name="Camarero S."/>
            <person name="Miyauchi S."/>
            <person name="Serrano A."/>
            <person name="Linde D."/>
            <person name="Babiker R."/>
            <person name="Drula E."/>
            <person name="Ayuso-Fernandez I."/>
            <person name="Pacheco R."/>
            <person name="Padilla G."/>
            <person name="Ferreira P."/>
            <person name="Barriuso J."/>
            <person name="Kellner H."/>
            <person name="Castanera R."/>
            <person name="Alfaro M."/>
            <person name="Ramirez L."/>
            <person name="Pisabarro A.G."/>
            <person name="Kuo A."/>
            <person name="Tritt A."/>
            <person name="Lipzen A."/>
            <person name="He G."/>
            <person name="Yan M."/>
            <person name="Ng V."/>
            <person name="Cullen D."/>
            <person name="Martin F."/>
            <person name="Rosso M.-N."/>
            <person name="Henrissat B."/>
            <person name="Hibbett D."/>
            <person name="Martinez A.T."/>
            <person name="Grigoriev I.V."/>
        </authorList>
    </citation>
    <scope>NUCLEOTIDE SEQUENCE</scope>
    <source>
        <strain evidence="3">AH 40177</strain>
    </source>
</reference>
<dbReference type="OrthoDB" id="2833899at2759"/>
<dbReference type="PANTHER" id="PTHR42901:SF1">
    <property type="entry name" value="ALCOHOL DEHYDROGENASE"/>
    <property type="match status" value="1"/>
</dbReference>
<dbReference type="AlphaFoldDB" id="A0A9P5U4E8"/>
<comment type="caution">
    <text evidence="3">The sequence shown here is derived from an EMBL/GenBank/DDBJ whole genome shotgun (WGS) entry which is preliminary data.</text>
</comment>
<dbReference type="Gene3D" id="3.40.50.720">
    <property type="entry name" value="NAD(P)-binding Rossmann-like Domain"/>
    <property type="match status" value="1"/>
</dbReference>
<sequence length="310" mass="33878">MSSPLTVTTTYHTDTYPAISPTNPSLNQSGKTILITGGGSGIGFEIARSFAKASATRIVIVSRRSAVLDDSAAKLRNEFETTEFITRQGDIGSDESITSLWEFLYSQNIFVHVLVLNAVYVSEDSSIHGNDTLSIEQAKLMKAMETNFGGNFHMSAKFVKQALRPAGQQLHLINVSTGGIHAHPVPDALYVTTKTAFTSLIGRIADERSVKDVQIISFHPGLLYSEGAARTFHDKSLFKWDSFELPANFAVWAASPEASWLHGRFVWAHWDVTELKADLRIQKLVEGKGGYLKLGVEGLGSIDASAFLNN</sequence>
<protein>
    <submittedName>
        <fullName evidence="3">Short-chain dehydrogenase/reductase</fullName>
    </submittedName>
</protein>
<organism evidence="3 4">
    <name type="scientific">Rhodocollybia butyracea</name>
    <dbReference type="NCBI Taxonomy" id="206335"/>
    <lineage>
        <taxon>Eukaryota</taxon>
        <taxon>Fungi</taxon>
        <taxon>Dikarya</taxon>
        <taxon>Basidiomycota</taxon>
        <taxon>Agaricomycotina</taxon>
        <taxon>Agaricomycetes</taxon>
        <taxon>Agaricomycetidae</taxon>
        <taxon>Agaricales</taxon>
        <taxon>Marasmiineae</taxon>
        <taxon>Omphalotaceae</taxon>
        <taxon>Rhodocollybia</taxon>
    </lineage>
</organism>
<evidence type="ECO:0000256" key="1">
    <source>
        <dbReference type="ARBA" id="ARBA00006484"/>
    </source>
</evidence>
<evidence type="ECO:0000313" key="3">
    <source>
        <dbReference type="EMBL" id="KAF9065539.1"/>
    </source>
</evidence>
<proteinExistence type="inferred from homology"/>
<keyword evidence="2" id="KW-0560">Oxidoreductase</keyword>
<dbReference type="PANTHER" id="PTHR42901">
    <property type="entry name" value="ALCOHOL DEHYDROGENASE"/>
    <property type="match status" value="1"/>
</dbReference>
<comment type="similarity">
    <text evidence="1">Belongs to the short-chain dehydrogenases/reductases (SDR) family.</text>
</comment>
<dbReference type="InterPro" id="IPR002347">
    <property type="entry name" value="SDR_fam"/>
</dbReference>
<evidence type="ECO:0000256" key="2">
    <source>
        <dbReference type="ARBA" id="ARBA00023002"/>
    </source>
</evidence>
<dbReference type="InterPro" id="IPR036291">
    <property type="entry name" value="NAD(P)-bd_dom_sf"/>
</dbReference>
<name>A0A9P5U4E8_9AGAR</name>
<dbReference type="Pfam" id="PF00106">
    <property type="entry name" value="adh_short"/>
    <property type="match status" value="1"/>
</dbReference>
<dbReference type="PRINTS" id="PR00081">
    <property type="entry name" value="GDHRDH"/>
</dbReference>
<dbReference type="Proteomes" id="UP000772434">
    <property type="component" value="Unassembled WGS sequence"/>
</dbReference>
<accession>A0A9P5U4E8</accession>
<keyword evidence="4" id="KW-1185">Reference proteome</keyword>
<dbReference type="CDD" id="cd05233">
    <property type="entry name" value="SDR_c"/>
    <property type="match status" value="1"/>
</dbReference>
<dbReference type="EMBL" id="JADNRY010000102">
    <property type="protein sequence ID" value="KAF9065539.1"/>
    <property type="molecule type" value="Genomic_DNA"/>
</dbReference>
<gene>
    <name evidence="3" type="ORF">BDP27DRAFT_1228844</name>
</gene>
<evidence type="ECO:0000313" key="4">
    <source>
        <dbReference type="Proteomes" id="UP000772434"/>
    </source>
</evidence>
<dbReference type="GO" id="GO:0016491">
    <property type="term" value="F:oxidoreductase activity"/>
    <property type="evidence" value="ECO:0007669"/>
    <property type="project" value="UniProtKB-KW"/>
</dbReference>
<dbReference type="SUPFAM" id="SSF51735">
    <property type="entry name" value="NAD(P)-binding Rossmann-fold domains"/>
    <property type="match status" value="1"/>
</dbReference>